<organism evidence="2 3">
    <name type="scientific">Sphingobium subterraneum</name>
    <dbReference type="NCBI Taxonomy" id="627688"/>
    <lineage>
        <taxon>Bacteria</taxon>
        <taxon>Pseudomonadati</taxon>
        <taxon>Pseudomonadota</taxon>
        <taxon>Alphaproteobacteria</taxon>
        <taxon>Sphingomonadales</taxon>
        <taxon>Sphingomonadaceae</taxon>
        <taxon>Sphingobium</taxon>
    </lineage>
</organism>
<reference evidence="2 3" key="1">
    <citation type="submission" date="2020-08" db="EMBL/GenBank/DDBJ databases">
        <title>Genomic Encyclopedia of Type Strains, Phase IV (KMG-IV): sequencing the most valuable type-strain genomes for metagenomic binning, comparative biology and taxonomic classification.</title>
        <authorList>
            <person name="Goeker M."/>
        </authorList>
    </citation>
    <scope>NUCLEOTIDE SEQUENCE [LARGE SCALE GENOMIC DNA]</scope>
    <source>
        <strain evidence="2 3">DSM 102255</strain>
    </source>
</reference>
<keyword evidence="1" id="KW-1133">Transmembrane helix</keyword>
<feature type="transmembrane region" description="Helical" evidence="1">
    <location>
        <begin position="112"/>
        <end position="131"/>
    </location>
</feature>
<evidence type="ECO:0000313" key="2">
    <source>
        <dbReference type="EMBL" id="MBB6124287.1"/>
    </source>
</evidence>
<comment type="caution">
    <text evidence="2">The sequence shown here is derived from an EMBL/GenBank/DDBJ whole genome shotgun (WGS) entry which is preliminary data.</text>
</comment>
<feature type="transmembrane region" description="Helical" evidence="1">
    <location>
        <begin position="12"/>
        <end position="34"/>
    </location>
</feature>
<gene>
    <name evidence="2" type="ORF">FHS92_002016</name>
</gene>
<proteinExistence type="predicted"/>
<feature type="transmembrane region" description="Helical" evidence="1">
    <location>
        <begin position="80"/>
        <end position="100"/>
    </location>
</feature>
<sequence>MLTAPQAAQVAQTIQLALAPVFLLAAIGTFLNVCTGRLARVIDRSRAVQRMLLVTQGREHSGLVRELDTLDVRMTVVNTAIFMAAASGATICGVVILLFAAELFDVHMGTPIALLFMLAMILLSGGFATFIREIHLASRTLHIRNEVLGHGAREP</sequence>
<dbReference type="AlphaFoldDB" id="A0A841J0B6"/>
<dbReference type="EMBL" id="JACIJP010000002">
    <property type="protein sequence ID" value="MBB6124287.1"/>
    <property type="molecule type" value="Genomic_DNA"/>
</dbReference>
<keyword evidence="1" id="KW-0812">Transmembrane</keyword>
<keyword evidence="1" id="KW-0472">Membrane</keyword>
<name>A0A841J0B6_9SPHN</name>
<evidence type="ECO:0000256" key="1">
    <source>
        <dbReference type="SAM" id="Phobius"/>
    </source>
</evidence>
<evidence type="ECO:0000313" key="3">
    <source>
        <dbReference type="Proteomes" id="UP000552700"/>
    </source>
</evidence>
<dbReference type="Proteomes" id="UP000552700">
    <property type="component" value="Unassembled WGS sequence"/>
</dbReference>
<protein>
    <recommendedName>
        <fullName evidence="4">DUF2721 domain-containing protein</fullName>
    </recommendedName>
</protein>
<keyword evidence="3" id="KW-1185">Reference proteome</keyword>
<accession>A0A841J0B6</accession>
<dbReference type="Pfam" id="PF11026">
    <property type="entry name" value="DUF2721"/>
    <property type="match status" value="1"/>
</dbReference>
<dbReference type="InterPro" id="IPR021279">
    <property type="entry name" value="DUF2721"/>
</dbReference>
<evidence type="ECO:0008006" key="4">
    <source>
        <dbReference type="Google" id="ProtNLM"/>
    </source>
</evidence>
<dbReference type="RefSeq" id="WP_184080070.1">
    <property type="nucleotide sequence ID" value="NZ_JACIJP010000002.1"/>
</dbReference>